<dbReference type="EMBL" id="UINC01000976">
    <property type="protein sequence ID" value="SUZ66137.1"/>
    <property type="molecule type" value="Genomic_DNA"/>
</dbReference>
<keyword evidence="3" id="KW-0132">Cell division</keyword>
<evidence type="ECO:0000259" key="10">
    <source>
        <dbReference type="PROSITE" id="PS51779"/>
    </source>
</evidence>
<evidence type="ECO:0000256" key="9">
    <source>
        <dbReference type="SAM" id="Phobius"/>
    </source>
</evidence>
<dbReference type="InterPro" id="IPR013685">
    <property type="entry name" value="POTRA_FtsQ_type"/>
</dbReference>
<evidence type="ECO:0000256" key="4">
    <source>
        <dbReference type="ARBA" id="ARBA00022692"/>
    </source>
</evidence>
<evidence type="ECO:0000256" key="2">
    <source>
        <dbReference type="ARBA" id="ARBA00022475"/>
    </source>
</evidence>
<dbReference type="PROSITE" id="PS51779">
    <property type="entry name" value="POTRA"/>
    <property type="match status" value="1"/>
</dbReference>
<evidence type="ECO:0000313" key="11">
    <source>
        <dbReference type="EMBL" id="SUZ66137.1"/>
    </source>
</evidence>
<evidence type="ECO:0000256" key="6">
    <source>
        <dbReference type="ARBA" id="ARBA00023136"/>
    </source>
</evidence>
<evidence type="ECO:0000256" key="8">
    <source>
        <dbReference type="SAM" id="MobiDB-lite"/>
    </source>
</evidence>
<evidence type="ECO:0000256" key="7">
    <source>
        <dbReference type="ARBA" id="ARBA00023306"/>
    </source>
</evidence>
<keyword evidence="7" id="KW-0131">Cell cycle</keyword>
<reference evidence="11" key="1">
    <citation type="submission" date="2018-05" db="EMBL/GenBank/DDBJ databases">
        <authorList>
            <person name="Lanie J.A."/>
            <person name="Ng W.-L."/>
            <person name="Kazmierczak K.M."/>
            <person name="Andrzejewski T.M."/>
            <person name="Davidsen T.M."/>
            <person name="Wayne K.J."/>
            <person name="Tettelin H."/>
            <person name="Glass J.I."/>
            <person name="Rusch D."/>
            <person name="Podicherti R."/>
            <person name="Tsui H.-C.T."/>
            <person name="Winkler M.E."/>
        </authorList>
    </citation>
    <scope>NUCLEOTIDE SEQUENCE</scope>
</reference>
<feature type="region of interest" description="Disordered" evidence="8">
    <location>
        <begin position="1"/>
        <end position="38"/>
    </location>
</feature>
<dbReference type="GO" id="GO:0016020">
    <property type="term" value="C:membrane"/>
    <property type="evidence" value="ECO:0007669"/>
    <property type="project" value="UniProtKB-SubCell"/>
</dbReference>
<dbReference type="Gene3D" id="3.10.20.310">
    <property type="entry name" value="membrane protein fhac"/>
    <property type="match status" value="1"/>
</dbReference>
<dbReference type="AlphaFoldDB" id="A0A381PIY7"/>
<evidence type="ECO:0000256" key="5">
    <source>
        <dbReference type="ARBA" id="ARBA00022989"/>
    </source>
</evidence>
<gene>
    <name evidence="11" type="ORF">METZ01_LOCUS18991</name>
</gene>
<comment type="subcellular location">
    <subcellularLocation>
        <location evidence="1">Membrane</location>
    </subcellularLocation>
</comment>
<keyword evidence="2" id="KW-1003">Cell membrane</keyword>
<organism evidence="11">
    <name type="scientific">marine metagenome</name>
    <dbReference type="NCBI Taxonomy" id="408172"/>
    <lineage>
        <taxon>unclassified sequences</taxon>
        <taxon>metagenomes</taxon>
        <taxon>ecological metagenomes</taxon>
    </lineage>
</organism>
<name>A0A381PIY7_9ZZZZ</name>
<evidence type="ECO:0000256" key="1">
    <source>
        <dbReference type="ARBA" id="ARBA00004370"/>
    </source>
</evidence>
<feature type="compositionally biased region" description="Basic residues" evidence="8">
    <location>
        <begin position="7"/>
        <end position="18"/>
    </location>
</feature>
<dbReference type="PANTHER" id="PTHR35851">
    <property type="entry name" value="CELL DIVISION PROTEIN FTSQ"/>
    <property type="match status" value="1"/>
</dbReference>
<feature type="domain" description="POTRA" evidence="10">
    <location>
        <begin position="102"/>
        <end position="170"/>
    </location>
</feature>
<dbReference type="Pfam" id="PF08478">
    <property type="entry name" value="POTRA_1"/>
    <property type="match status" value="1"/>
</dbReference>
<accession>A0A381PIY7</accession>
<sequence length="364" mass="41956">MQDLKRQSNRRPAVRRLRTSSMSARKNRSNPIPGLPVKLRKPNAEPAYKNSWLPPYFLENEPAYLRIKIHWLIQKFIGFCGLVFILWLAGGSVWVGQAFFQQPLTKVLIKGNQLLDDVDVLRMSGLRQGQHLSDLEPYRLAARLQTHPIVQKADIRRKFPDEVHLNITEYQPVAVLTISQETNTFSPASLSKTKYVLIGKNQRLLKQLPIDILRDSPHKKLPLIDGLTVQSITLGSRLDSPVLERGLRFLETFQQMAAAQKIELPKTQLELERQFRIVDWTTQPILIDISDPLNLKINWPLNIFNLQPGSPEPLRTVPLTIQMGSRNFGERLLTFQNIYPVLDKQHPRLKSIDLRYKNRVLLVP</sequence>
<feature type="transmembrane region" description="Helical" evidence="9">
    <location>
        <begin position="76"/>
        <end position="100"/>
    </location>
</feature>
<dbReference type="InterPro" id="IPR026579">
    <property type="entry name" value="FtsQ"/>
</dbReference>
<keyword evidence="4 9" id="KW-0812">Transmembrane</keyword>
<evidence type="ECO:0000256" key="3">
    <source>
        <dbReference type="ARBA" id="ARBA00022618"/>
    </source>
</evidence>
<keyword evidence="5 9" id="KW-1133">Transmembrane helix</keyword>
<proteinExistence type="predicted"/>
<keyword evidence="6 9" id="KW-0472">Membrane</keyword>
<dbReference type="GO" id="GO:0090529">
    <property type="term" value="P:cell septum assembly"/>
    <property type="evidence" value="ECO:0007669"/>
    <property type="project" value="InterPro"/>
</dbReference>
<dbReference type="InterPro" id="IPR034746">
    <property type="entry name" value="POTRA"/>
</dbReference>
<protein>
    <recommendedName>
        <fullName evidence="10">POTRA domain-containing protein</fullName>
    </recommendedName>
</protein>
<dbReference type="PANTHER" id="PTHR35851:SF1">
    <property type="entry name" value="CELL DIVISION PROTEIN FTSQ"/>
    <property type="match status" value="1"/>
</dbReference>